<feature type="domain" description="C-type lectin" evidence="3">
    <location>
        <begin position="48"/>
        <end position="165"/>
    </location>
</feature>
<accession>A0A6G1Q6R4</accession>
<gene>
    <name evidence="4" type="ORF">EXN66_Car013800</name>
</gene>
<dbReference type="Gene3D" id="3.10.100.10">
    <property type="entry name" value="Mannose-Binding Protein A, subunit A"/>
    <property type="match status" value="1"/>
</dbReference>
<dbReference type="CDD" id="cd00037">
    <property type="entry name" value="CLECT"/>
    <property type="match status" value="1"/>
</dbReference>
<keyword evidence="2" id="KW-0732">Signal</keyword>
<dbReference type="EMBL" id="CM015724">
    <property type="protein sequence ID" value="KAF3698119.1"/>
    <property type="molecule type" value="Genomic_DNA"/>
</dbReference>
<reference evidence="5" key="2">
    <citation type="submission" date="2019-02" db="EMBL/GenBank/DDBJ databases">
        <title>Opniocepnalus argus Var Kimnra genome.</title>
        <authorList>
            <person name="Zhou C."/>
            <person name="Xiao S."/>
        </authorList>
    </citation>
    <scope>NUCLEOTIDE SEQUENCE [LARGE SCALE GENOMIC DNA]</scope>
</reference>
<dbReference type="InterPro" id="IPR016187">
    <property type="entry name" value="CTDL_fold"/>
</dbReference>
<evidence type="ECO:0000256" key="1">
    <source>
        <dbReference type="ARBA" id="ARBA00023157"/>
    </source>
</evidence>
<dbReference type="InterPro" id="IPR002353">
    <property type="entry name" value="AntifreezeII"/>
</dbReference>
<dbReference type="InterPro" id="IPR050111">
    <property type="entry name" value="C-type_lectin/snaclec_domain"/>
</dbReference>
<dbReference type="OrthoDB" id="441660at2759"/>
<evidence type="ECO:0000259" key="3">
    <source>
        <dbReference type="PROSITE" id="PS50041"/>
    </source>
</evidence>
<keyword evidence="1" id="KW-1015">Disulfide bond</keyword>
<name>A0A6G1Q6R4_CHAAH</name>
<evidence type="ECO:0000256" key="2">
    <source>
        <dbReference type="SAM" id="SignalP"/>
    </source>
</evidence>
<evidence type="ECO:0000313" key="5">
    <source>
        <dbReference type="Proteomes" id="UP000503349"/>
    </source>
</evidence>
<dbReference type="InterPro" id="IPR018378">
    <property type="entry name" value="C-type_lectin_CS"/>
</dbReference>
<dbReference type="PROSITE" id="PS50041">
    <property type="entry name" value="C_TYPE_LECTIN_2"/>
    <property type="match status" value="1"/>
</dbReference>
<dbReference type="PRINTS" id="PR00356">
    <property type="entry name" value="ANTIFREEZEII"/>
</dbReference>
<dbReference type="AlphaFoldDB" id="A0A6G1Q6R4"/>
<dbReference type="PANTHER" id="PTHR22803">
    <property type="entry name" value="MANNOSE, PHOSPHOLIPASE, LECTIN RECEPTOR RELATED"/>
    <property type="match status" value="1"/>
</dbReference>
<feature type="signal peptide" evidence="2">
    <location>
        <begin position="1"/>
        <end position="19"/>
    </location>
</feature>
<protein>
    <submittedName>
        <fullName evidence="4">Ladderlectin</fullName>
    </submittedName>
</protein>
<organism evidence="4 5">
    <name type="scientific">Channa argus</name>
    <name type="common">Northern snakehead</name>
    <name type="synonym">Ophicephalus argus</name>
    <dbReference type="NCBI Taxonomy" id="215402"/>
    <lineage>
        <taxon>Eukaryota</taxon>
        <taxon>Metazoa</taxon>
        <taxon>Chordata</taxon>
        <taxon>Craniata</taxon>
        <taxon>Vertebrata</taxon>
        <taxon>Euteleostomi</taxon>
        <taxon>Actinopterygii</taxon>
        <taxon>Neopterygii</taxon>
        <taxon>Teleostei</taxon>
        <taxon>Neoteleostei</taxon>
        <taxon>Acanthomorphata</taxon>
        <taxon>Anabantaria</taxon>
        <taxon>Anabantiformes</taxon>
        <taxon>Channoidei</taxon>
        <taxon>Channidae</taxon>
        <taxon>Channa</taxon>
    </lineage>
</organism>
<proteinExistence type="predicted"/>
<reference evidence="4 5" key="1">
    <citation type="submission" date="2019-02" db="EMBL/GenBank/DDBJ databases">
        <title>Opniocepnalus argus genome.</title>
        <authorList>
            <person name="Zhou C."/>
            <person name="Xiao S."/>
        </authorList>
    </citation>
    <scope>NUCLEOTIDE SEQUENCE [LARGE SCALE GENOMIC DNA]</scope>
    <source>
        <strain evidence="4">OARG1902GOOAL</strain>
        <tissue evidence="4">Muscle</tissue>
    </source>
</reference>
<dbReference type="Pfam" id="PF00059">
    <property type="entry name" value="Lectin_C"/>
    <property type="match status" value="1"/>
</dbReference>
<dbReference type="Proteomes" id="UP000503349">
    <property type="component" value="Chromosome 13"/>
</dbReference>
<dbReference type="InterPro" id="IPR001304">
    <property type="entry name" value="C-type_lectin-like"/>
</dbReference>
<evidence type="ECO:0000313" key="4">
    <source>
        <dbReference type="EMBL" id="KAF3698119.1"/>
    </source>
</evidence>
<keyword evidence="5" id="KW-1185">Reference proteome</keyword>
<dbReference type="SMART" id="SM00034">
    <property type="entry name" value="CLECT"/>
    <property type="match status" value="1"/>
</dbReference>
<sequence length="173" mass="19903">MKILIVCVLGWAMMALSRAAEEKAKDDQTENHDLVKRYLFCHTGWTKINGACFKYVSTPMTWARAEKKCLTMGAHLASVENQHEYHEIQKMTAPYGYKQTWVGGSDAQENNIWFWTDGVKFIYTKWCRGEPNNFWGSQHCLSINYTGRKCWGDMGCKAPRPFICEKRGFGLLG</sequence>
<feature type="chain" id="PRO_5026043034" evidence="2">
    <location>
        <begin position="20"/>
        <end position="173"/>
    </location>
</feature>
<dbReference type="InterPro" id="IPR016186">
    <property type="entry name" value="C-type_lectin-like/link_sf"/>
</dbReference>
<dbReference type="SUPFAM" id="SSF56436">
    <property type="entry name" value="C-type lectin-like"/>
    <property type="match status" value="1"/>
</dbReference>
<dbReference type="PROSITE" id="PS00615">
    <property type="entry name" value="C_TYPE_LECTIN_1"/>
    <property type="match status" value="1"/>
</dbReference>